<dbReference type="EMBL" id="JANAWD010000002">
    <property type="protein sequence ID" value="KAJ3492201.1"/>
    <property type="molecule type" value="Genomic_DNA"/>
</dbReference>
<proteinExistence type="predicted"/>
<keyword evidence="2" id="KW-1185">Reference proteome</keyword>
<dbReference type="Proteomes" id="UP001212997">
    <property type="component" value="Unassembled WGS sequence"/>
</dbReference>
<name>A0AAD5YIQ8_9APHY</name>
<comment type="caution">
    <text evidence="1">The sequence shown here is derived from an EMBL/GenBank/DDBJ whole genome shotgun (WGS) entry which is preliminary data.</text>
</comment>
<organism evidence="1 2">
    <name type="scientific">Meripilus lineatus</name>
    <dbReference type="NCBI Taxonomy" id="2056292"/>
    <lineage>
        <taxon>Eukaryota</taxon>
        <taxon>Fungi</taxon>
        <taxon>Dikarya</taxon>
        <taxon>Basidiomycota</taxon>
        <taxon>Agaricomycotina</taxon>
        <taxon>Agaricomycetes</taxon>
        <taxon>Polyporales</taxon>
        <taxon>Meripilaceae</taxon>
        <taxon>Meripilus</taxon>
    </lineage>
</organism>
<evidence type="ECO:0000313" key="2">
    <source>
        <dbReference type="Proteomes" id="UP001212997"/>
    </source>
</evidence>
<sequence length="234" mass="26680">MIPEPGGPSSRLPTSIIYNSPGTVISQERLKHIKVSTFFKEHLDPKISFAAQPECIARVENECLRLFPEFVQYENHWPIILLARHYLYDSVRNRNRNSKGTLQGIGQRISRRLAHDGDPAGLRLDASDFDELGQVLDSPLPAKVIFPRLITRALAHMCIQDAEVPASMTFVEEDRSEWAQIIASYNEPRTEHPDHPKLDVFPQQFDTEDDYFWDIQAEGSRSAQFPITEDSPVP</sequence>
<protein>
    <submittedName>
        <fullName evidence="1">Uncharacterized protein</fullName>
    </submittedName>
</protein>
<reference evidence="1" key="1">
    <citation type="submission" date="2022-07" db="EMBL/GenBank/DDBJ databases">
        <title>Genome Sequence of Physisporinus lineatus.</title>
        <authorList>
            <person name="Buettner E."/>
        </authorList>
    </citation>
    <scope>NUCLEOTIDE SEQUENCE</scope>
    <source>
        <strain evidence="1">VT162</strain>
    </source>
</reference>
<gene>
    <name evidence="1" type="ORF">NLI96_g132</name>
</gene>
<accession>A0AAD5YIQ8</accession>
<evidence type="ECO:0000313" key="1">
    <source>
        <dbReference type="EMBL" id="KAJ3492201.1"/>
    </source>
</evidence>
<dbReference type="AlphaFoldDB" id="A0AAD5YIQ8"/>